<dbReference type="PANTHER" id="PTHR24276">
    <property type="entry name" value="POLYSERASE-RELATED"/>
    <property type="match status" value="1"/>
</dbReference>
<organism evidence="5 6">
    <name type="scientific">Pseudonocardia nematodicida</name>
    <dbReference type="NCBI Taxonomy" id="1206997"/>
    <lineage>
        <taxon>Bacteria</taxon>
        <taxon>Bacillati</taxon>
        <taxon>Actinomycetota</taxon>
        <taxon>Actinomycetes</taxon>
        <taxon>Pseudonocardiales</taxon>
        <taxon>Pseudonocardiaceae</taxon>
        <taxon>Pseudonocardia</taxon>
    </lineage>
</organism>
<dbReference type="InterPro" id="IPR001254">
    <property type="entry name" value="Trypsin_dom"/>
</dbReference>
<name>A0ABV1KA10_9PSEU</name>
<evidence type="ECO:0000256" key="1">
    <source>
        <dbReference type="ARBA" id="ARBA00007664"/>
    </source>
</evidence>
<dbReference type="PROSITE" id="PS50240">
    <property type="entry name" value="TRYPSIN_DOM"/>
    <property type="match status" value="1"/>
</dbReference>
<reference evidence="5 6" key="1">
    <citation type="submission" date="2024-03" db="EMBL/GenBank/DDBJ databases">
        <title>Draft genome sequence of Pseudonocardia nematodicida JCM 31783.</title>
        <authorList>
            <person name="Butdee W."/>
            <person name="Duangmal K."/>
        </authorList>
    </citation>
    <scope>NUCLEOTIDE SEQUENCE [LARGE SCALE GENOMIC DNA]</scope>
    <source>
        <strain evidence="5 6">JCM 31783</strain>
    </source>
</reference>
<dbReference type="GO" id="GO:0008233">
    <property type="term" value="F:peptidase activity"/>
    <property type="evidence" value="ECO:0007669"/>
    <property type="project" value="UniProtKB-KW"/>
</dbReference>
<protein>
    <submittedName>
        <fullName evidence="5">Serine protease</fullName>
    </submittedName>
</protein>
<dbReference type="SMART" id="SM00020">
    <property type="entry name" value="Tryp_SPc"/>
    <property type="match status" value="1"/>
</dbReference>
<dbReference type="PROSITE" id="PS51318">
    <property type="entry name" value="TAT"/>
    <property type="match status" value="1"/>
</dbReference>
<dbReference type="Proteomes" id="UP001494902">
    <property type="component" value="Unassembled WGS sequence"/>
</dbReference>
<keyword evidence="2" id="KW-1015">Disulfide bond</keyword>
<dbReference type="Gene3D" id="2.40.10.10">
    <property type="entry name" value="Trypsin-like serine proteases"/>
    <property type="match status" value="1"/>
</dbReference>
<dbReference type="InterPro" id="IPR006311">
    <property type="entry name" value="TAT_signal"/>
</dbReference>
<evidence type="ECO:0000313" key="6">
    <source>
        <dbReference type="Proteomes" id="UP001494902"/>
    </source>
</evidence>
<dbReference type="PROSITE" id="PS00134">
    <property type="entry name" value="TRYPSIN_HIS"/>
    <property type="match status" value="1"/>
</dbReference>
<accession>A0ABV1KA10</accession>
<keyword evidence="6" id="KW-1185">Reference proteome</keyword>
<gene>
    <name evidence="5" type="ORF">WIS52_11330</name>
</gene>
<keyword evidence="5" id="KW-0378">Hydrolase</keyword>
<evidence type="ECO:0000313" key="5">
    <source>
        <dbReference type="EMBL" id="MEQ3551064.1"/>
    </source>
</evidence>
<dbReference type="InterPro" id="IPR050430">
    <property type="entry name" value="Peptidase_S1"/>
</dbReference>
<dbReference type="SUPFAM" id="SSF50494">
    <property type="entry name" value="Trypsin-like serine proteases"/>
    <property type="match status" value="1"/>
</dbReference>
<comment type="similarity">
    <text evidence="1">Belongs to the peptidase S1 family.</text>
</comment>
<dbReference type="CDD" id="cd00190">
    <property type="entry name" value="Tryp_SPc"/>
    <property type="match status" value="1"/>
</dbReference>
<evidence type="ECO:0000256" key="3">
    <source>
        <dbReference type="SAM" id="SignalP"/>
    </source>
</evidence>
<dbReference type="GO" id="GO:0006508">
    <property type="term" value="P:proteolysis"/>
    <property type="evidence" value="ECO:0007669"/>
    <property type="project" value="UniProtKB-KW"/>
</dbReference>
<dbReference type="Pfam" id="PF00089">
    <property type="entry name" value="Trypsin"/>
    <property type="match status" value="1"/>
</dbReference>
<dbReference type="EMBL" id="JBEDNQ010000004">
    <property type="protein sequence ID" value="MEQ3551064.1"/>
    <property type="molecule type" value="Genomic_DNA"/>
</dbReference>
<feature type="signal peptide" evidence="3">
    <location>
        <begin position="1"/>
        <end position="33"/>
    </location>
</feature>
<comment type="caution">
    <text evidence="5">The sequence shown here is derived from an EMBL/GenBank/DDBJ whole genome shotgun (WGS) entry which is preliminary data.</text>
</comment>
<dbReference type="PRINTS" id="PR00722">
    <property type="entry name" value="CHYMOTRYPSIN"/>
</dbReference>
<evidence type="ECO:0000259" key="4">
    <source>
        <dbReference type="PROSITE" id="PS50240"/>
    </source>
</evidence>
<feature type="domain" description="Peptidase S1" evidence="4">
    <location>
        <begin position="34"/>
        <end position="271"/>
    </location>
</feature>
<sequence>MSENRGLRRSVAAAVAGAGALLAATVLAPQANAIIGGTDATEEYAFVATLRDAGGHHFCGGALVDPQWVLTAAHCTGPGVPTDGFTVAVGSTERTGGDERGVAEVITHPDFRADPTPHPEFPELELVWLHQDLALLRLDAPVPQAPVELARRSAEPGTPVRALGWGMVCEVGEDCPEEQPPAVLQQLDTEIVPRERCEMDARDLCTEHPTGAAQACILDSGGPVVRAGKDGWELDGVISRDGNYLEDPRCVGPMVLTDASAYGEWIEATIVGRT</sequence>
<dbReference type="PANTHER" id="PTHR24276:SF98">
    <property type="entry name" value="FI18310P1-RELATED"/>
    <property type="match status" value="1"/>
</dbReference>
<dbReference type="RefSeq" id="WP_349298137.1">
    <property type="nucleotide sequence ID" value="NZ_JBEDNQ010000004.1"/>
</dbReference>
<dbReference type="InterPro" id="IPR009003">
    <property type="entry name" value="Peptidase_S1_PA"/>
</dbReference>
<keyword evidence="3" id="KW-0732">Signal</keyword>
<dbReference type="InterPro" id="IPR018114">
    <property type="entry name" value="TRYPSIN_HIS"/>
</dbReference>
<evidence type="ECO:0000256" key="2">
    <source>
        <dbReference type="ARBA" id="ARBA00023157"/>
    </source>
</evidence>
<feature type="chain" id="PRO_5045610641" evidence="3">
    <location>
        <begin position="34"/>
        <end position="274"/>
    </location>
</feature>
<keyword evidence="5" id="KW-0645">Protease</keyword>
<dbReference type="InterPro" id="IPR043504">
    <property type="entry name" value="Peptidase_S1_PA_chymotrypsin"/>
</dbReference>
<dbReference type="InterPro" id="IPR001314">
    <property type="entry name" value="Peptidase_S1A"/>
</dbReference>
<proteinExistence type="inferred from homology"/>